<dbReference type="Gene3D" id="2.130.10.10">
    <property type="entry name" value="YVTN repeat-like/Quinoprotein amine dehydrogenase"/>
    <property type="match status" value="1"/>
</dbReference>
<dbReference type="InterPro" id="IPR011047">
    <property type="entry name" value="Quinoprotein_ADH-like_sf"/>
</dbReference>
<dbReference type="InterPro" id="IPR048161">
    <property type="entry name" value="PA2928-like"/>
</dbReference>
<comment type="caution">
    <text evidence="1">The sequence shown here is derived from an EMBL/GenBank/DDBJ whole genome shotgun (WGS) entry which is preliminary data.</text>
</comment>
<dbReference type="AlphaFoldDB" id="A0A7K1UDM0"/>
<dbReference type="InterPro" id="IPR015943">
    <property type="entry name" value="WD40/YVTN_repeat-like_dom_sf"/>
</dbReference>
<dbReference type="Proteomes" id="UP000461730">
    <property type="component" value="Unassembled WGS sequence"/>
</dbReference>
<dbReference type="SUPFAM" id="SSF50998">
    <property type="entry name" value="Quinoprotein alcohol dehydrogenase-like"/>
    <property type="match status" value="1"/>
</dbReference>
<reference evidence="1 2" key="1">
    <citation type="submission" date="2019-12" db="EMBL/GenBank/DDBJ databases">
        <title>Chitinophaga sp. strain ysch24 (GDMCC 1.1355), whole genome shotgun sequence.</title>
        <authorList>
            <person name="Zhang X."/>
        </authorList>
    </citation>
    <scope>NUCLEOTIDE SEQUENCE [LARGE SCALE GENOMIC DNA]</scope>
    <source>
        <strain evidence="2">ysch24</strain>
    </source>
</reference>
<proteinExistence type="predicted"/>
<accession>A0A7K1UDM0</accession>
<sequence length="381" mass="43002">MKKHSSSNAQDDAIVYMHNGKPVLATVLKKFQASSVRSSKGFTSVSGSSKLYAQAIDIETGKVLWSHRLKAENNRGQDWGDAILLGQSSRYLFFLRNELYVISKETGEIVARNENLKDLQDKLLTESSIYPTFINNYAYNDSLQAVVIKGSDGLTYLLDGNTLQTKQEDNPYFEKSTHKPHHIDYNTQLVTITREGELYSALMSDKDQQLLQQGNKIPYGPREAARRFLFTGKQLTLQKANNDLYLYGGFLKAANQDTLLFSQNDPLYYKGIYQLLSRGDEKHQTAFQLPGGGHIILHRTTVERDAPILLTAVKQDGKKLWQIATNMRNIVKVIELPDHLVVMASQENNNSFSDLLYISLSDGSTRKYNFKDGTFSPLIGK</sequence>
<gene>
    <name evidence="1" type="ORF">GO493_29820</name>
</gene>
<evidence type="ECO:0000313" key="2">
    <source>
        <dbReference type="Proteomes" id="UP000461730"/>
    </source>
</evidence>
<keyword evidence="2" id="KW-1185">Reference proteome</keyword>
<dbReference type="EMBL" id="WRXN01000027">
    <property type="protein sequence ID" value="MVT12487.1"/>
    <property type="molecule type" value="Genomic_DNA"/>
</dbReference>
<evidence type="ECO:0000313" key="1">
    <source>
        <dbReference type="EMBL" id="MVT12487.1"/>
    </source>
</evidence>
<organism evidence="1 2">
    <name type="scientific">Chitinophaga tropicalis</name>
    <dbReference type="NCBI Taxonomy" id="2683588"/>
    <lineage>
        <taxon>Bacteria</taxon>
        <taxon>Pseudomonadati</taxon>
        <taxon>Bacteroidota</taxon>
        <taxon>Chitinophagia</taxon>
        <taxon>Chitinophagales</taxon>
        <taxon>Chitinophagaceae</taxon>
        <taxon>Chitinophaga</taxon>
    </lineage>
</organism>
<dbReference type="NCBIfam" id="NF041516">
    <property type="entry name" value="PA2928_fam"/>
    <property type="match status" value="1"/>
</dbReference>
<protein>
    <submittedName>
        <fullName evidence="1">Uncharacterized protein</fullName>
    </submittedName>
</protein>
<name>A0A7K1UDM0_9BACT</name>